<dbReference type="InterPro" id="IPR011009">
    <property type="entry name" value="Kinase-like_dom_sf"/>
</dbReference>
<keyword evidence="3" id="KW-1185">Reference proteome</keyword>
<comment type="caution">
    <text evidence="2">The sequence shown here is derived from an EMBL/GenBank/DDBJ whole genome shotgun (WGS) entry which is preliminary data.</text>
</comment>
<dbReference type="InterPro" id="IPR052898">
    <property type="entry name" value="ACAD10-like"/>
</dbReference>
<dbReference type="PANTHER" id="PTHR47829:SF3">
    <property type="entry name" value="AMINOGLYCOSIDE PHOSPHOTRANSFERASE DOMAIN-CONTAINING PROTEIN"/>
    <property type="match status" value="1"/>
</dbReference>
<evidence type="ECO:0000313" key="3">
    <source>
        <dbReference type="Proteomes" id="UP001409585"/>
    </source>
</evidence>
<dbReference type="EMBL" id="BAABLX010000016">
    <property type="protein sequence ID" value="GAA4942513.1"/>
    <property type="molecule type" value="Genomic_DNA"/>
</dbReference>
<protein>
    <submittedName>
        <fullName evidence="2">Phosphotransferase family protein</fullName>
    </submittedName>
</protein>
<proteinExistence type="predicted"/>
<organism evidence="2 3">
    <name type="scientific">Halioxenophilus aromaticivorans</name>
    <dbReference type="NCBI Taxonomy" id="1306992"/>
    <lineage>
        <taxon>Bacteria</taxon>
        <taxon>Pseudomonadati</taxon>
        <taxon>Pseudomonadota</taxon>
        <taxon>Gammaproteobacteria</taxon>
        <taxon>Alteromonadales</taxon>
        <taxon>Alteromonadaceae</taxon>
        <taxon>Halioxenophilus</taxon>
    </lineage>
</organism>
<evidence type="ECO:0000259" key="1">
    <source>
        <dbReference type="Pfam" id="PF01636"/>
    </source>
</evidence>
<dbReference type="InterPro" id="IPR041726">
    <property type="entry name" value="ACAD10_11_N"/>
</dbReference>
<dbReference type="Pfam" id="PF01636">
    <property type="entry name" value="APH"/>
    <property type="match status" value="1"/>
</dbReference>
<dbReference type="PANTHER" id="PTHR47829">
    <property type="entry name" value="HYDROLASE, PUTATIVE (AFU_ORTHOLOGUE AFUA_1G12880)-RELATED"/>
    <property type="match status" value="1"/>
</dbReference>
<sequence>MAEDPPQNLDLKLLQQELEANVEGFSGLLTAKKFPGGQSNPTYLLTANNQQYVLRSQPPGKLLPSAHAVDREFKVIEALANSAVPVAQSVYFCENKAITGGLFYVMSYEQGDIFWDPALPGIPADGRADYFYELIDILAAIHSVDIEQAGLADFGKPGNYFERQLGRWCKQYRAAETEVNPSIEALIQWLQKHCPEDDGQACLVHGDYRIDNVVFYPGQAKGQAVLDWELSTIGHPMADLAYFCMCLRLPPTKHSSGLGGLDREKLHIPSEELLIQRYCQNRNKNALQHWNFYLAFSFFRLAAIVQGVYKRALQGNASNQNALQMGKLVTVLGQLAEQVID</sequence>
<dbReference type="SUPFAM" id="SSF56112">
    <property type="entry name" value="Protein kinase-like (PK-like)"/>
    <property type="match status" value="1"/>
</dbReference>
<dbReference type="CDD" id="cd05154">
    <property type="entry name" value="ACAD10_11_N-like"/>
    <property type="match status" value="1"/>
</dbReference>
<name>A0AAV3U288_9ALTE</name>
<dbReference type="RefSeq" id="WP_345421404.1">
    <property type="nucleotide sequence ID" value="NZ_AP031496.1"/>
</dbReference>
<dbReference type="Gene3D" id="3.30.200.20">
    <property type="entry name" value="Phosphorylase Kinase, domain 1"/>
    <property type="match status" value="1"/>
</dbReference>
<dbReference type="Gene3D" id="3.90.1200.10">
    <property type="match status" value="1"/>
</dbReference>
<dbReference type="InterPro" id="IPR002575">
    <property type="entry name" value="Aminoglycoside_PTrfase"/>
</dbReference>
<dbReference type="AlphaFoldDB" id="A0AAV3U288"/>
<reference evidence="3" key="1">
    <citation type="journal article" date="2019" name="Int. J. Syst. Evol. Microbiol.">
        <title>The Global Catalogue of Microorganisms (GCM) 10K type strain sequencing project: providing services to taxonomists for standard genome sequencing and annotation.</title>
        <authorList>
            <consortium name="The Broad Institute Genomics Platform"/>
            <consortium name="The Broad Institute Genome Sequencing Center for Infectious Disease"/>
            <person name="Wu L."/>
            <person name="Ma J."/>
        </authorList>
    </citation>
    <scope>NUCLEOTIDE SEQUENCE [LARGE SCALE GENOMIC DNA]</scope>
    <source>
        <strain evidence="3">JCM 19134</strain>
    </source>
</reference>
<evidence type="ECO:0000313" key="2">
    <source>
        <dbReference type="EMBL" id="GAA4942513.1"/>
    </source>
</evidence>
<gene>
    <name evidence="2" type="ORF">GCM10025791_21290</name>
</gene>
<dbReference type="Proteomes" id="UP001409585">
    <property type="component" value="Unassembled WGS sequence"/>
</dbReference>
<accession>A0AAV3U288</accession>
<feature type="domain" description="Aminoglycoside phosphotransferase" evidence="1">
    <location>
        <begin position="31"/>
        <end position="245"/>
    </location>
</feature>